<organism evidence="2 3">
    <name type="scientific">Fraxinus pennsylvanica</name>
    <dbReference type="NCBI Taxonomy" id="56036"/>
    <lineage>
        <taxon>Eukaryota</taxon>
        <taxon>Viridiplantae</taxon>
        <taxon>Streptophyta</taxon>
        <taxon>Embryophyta</taxon>
        <taxon>Tracheophyta</taxon>
        <taxon>Spermatophyta</taxon>
        <taxon>Magnoliopsida</taxon>
        <taxon>eudicotyledons</taxon>
        <taxon>Gunneridae</taxon>
        <taxon>Pentapetalae</taxon>
        <taxon>asterids</taxon>
        <taxon>lamiids</taxon>
        <taxon>Lamiales</taxon>
        <taxon>Oleaceae</taxon>
        <taxon>Oleeae</taxon>
        <taxon>Fraxinus</taxon>
    </lineage>
</organism>
<evidence type="ECO:0000313" key="2">
    <source>
        <dbReference type="EMBL" id="CAI9787620.1"/>
    </source>
</evidence>
<keyword evidence="3" id="KW-1185">Reference proteome</keyword>
<keyword evidence="1" id="KW-0812">Transmembrane</keyword>
<dbReference type="AlphaFoldDB" id="A0AAD2AKU8"/>
<proteinExistence type="predicted"/>
<evidence type="ECO:0000256" key="1">
    <source>
        <dbReference type="SAM" id="Phobius"/>
    </source>
</evidence>
<dbReference type="Proteomes" id="UP000834106">
    <property type="component" value="Chromosome 23"/>
</dbReference>
<dbReference type="EMBL" id="OU503058">
    <property type="protein sequence ID" value="CAI9787620.1"/>
    <property type="molecule type" value="Genomic_DNA"/>
</dbReference>
<reference evidence="2" key="1">
    <citation type="submission" date="2023-05" db="EMBL/GenBank/DDBJ databases">
        <authorList>
            <person name="Huff M."/>
        </authorList>
    </citation>
    <scope>NUCLEOTIDE SEQUENCE</scope>
</reference>
<feature type="transmembrane region" description="Helical" evidence="1">
    <location>
        <begin position="181"/>
        <end position="199"/>
    </location>
</feature>
<feature type="transmembrane region" description="Helical" evidence="1">
    <location>
        <begin position="46"/>
        <end position="68"/>
    </location>
</feature>
<feature type="transmembrane region" description="Helical" evidence="1">
    <location>
        <begin position="89"/>
        <end position="115"/>
    </location>
</feature>
<gene>
    <name evidence="2" type="ORF">FPE_LOCUS35050</name>
</gene>
<accession>A0AAD2AKU8</accession>
<protein>
    <submittedName>
        <fullName evidence="2">Uncharacterized protein</fullName>
    </submittedName>
</protein>
<dbReference type="InterPro" id="IPR052222">
    <property type="entry name" value="DESIGUAL"/>
</dbReference>
<sequence>MLNEKSLSQFCDIQIMQICLLQSYIKWEIEYSSIISKVLKIVGLHISFFPCLFIVALEAIAGCIGIEAESFENQEKHLRLNCKKPNHEAVILGLAAAAAALLTIAQIMQICLLQSDIKWEIEYSSIISKVLKIVGLHFSFFPCLFIVALEAIAGCHGIEAESFQNQEKHLRLKCKKPNHEAVILGLAAAALLTIAQVIANSFRNSNTCTGDRASRSISS</sequence>
<name>A0AAD2AKU8_9LAMI</name>
<keyword evidence="1" id="KW-1133">Transmembrane helix</keyword>
<feature type="transmembrane region" description="Helical" evidence="1">
    <location>
        <begin position="135"/>
        <end position="160"/>
    </location>
</feature>
<evidence type="ECO:0000313" key="3">
    <source>
        <dbReference type="Proteomes" id="UP000834106"/>
    </source>
</evidence>
<keyword evidence="1" id="KW-0472">Membrane</keyword>
<dbReference type="PANTHER" id="PTHR31769">
    <property type="entry name" value="OS07G0462200 PROTEIN-RELATED"/>
    <property type="match status" value="1"/>
</dbReference>